<accession>A0ABY5I4R1</accession>
<dbReference type="NCBIfam" id="TIGR00221">
    <property type="entry name" value="nagA"/>
    <property type="match status" value="1"/>
</dbReference>
<dbReference type="SUPFAM" id="SSF51338">
    <property type="entry name" value="Composite domain of metallo-dependent hydrolases"/>
    <property type="match status" value="1"/>
</dbReference>
<dbReference type="EMBL" id="CP101620">
    <property type="protein sequence ID" value="UTY40311.1"/>
    <property type="molecule type" value="Genomic_DNA"/>
</dbReference>
<dbReference type="Proteomes" id="UP001060112">
    <property type="component" value="Chromosome"/>
</dbReference>
<dbReference type="RefSeq" id="WP_290141734.1">
    <property type="nucleotide sequence ID" value="NZ_CP101620.1"/>
</dbReference>
<dbReference type="InterPro" id="IPR032466">
    <property type="entry name" value="Metal_Hydrolase"/>
</dbReference>
<evidence type="ECO:0000256" key="4">
    <source>
        <dbReference type="ARBA" id="ARBA00023277"/>
    </source>
</evidence>
<dbReference type="Pfam" id="PF01979">
    <property type="entry name" value="Amidohydro_1"/>
    <property type="match status" value="1"/>
</dbReference>
<dbReference type="Gene3D" id="2.30.40.10">
    <property type="entry name" value="Urease, subunit C, domain 1"/>
    <property type="match status" value="1"/>
</dbReference>
<proteinExistence type="inferred from homology"/>
<organism evidence="7 8">
    <name type="scientific">Allocoprobacillus halotolerans</name>
    <dbReference type="NCBI Taxonomy" id="2944914"/>
    <lineage>
        <taxon>Bacteria</taxon>
        <taxon>Bacillati</taxon>
        <taxon>Bacillota</taxon>
        <taxon>Erysipelotrichia</taxon>
        <taxon>Erysipelotrichales</taxon>
        <taxon>Erysipelotrichaceae</taxon>
        <taxon>Allocoprobacillus</taxon>
    </lineage>
</organism>
<dbReference type="GO" id="GO:0008448">
    <property type="term" value="F:N-acetylglucosamine-6-phosphate deacetylase activity"/>
    <property type="evidence" value="ECO:0007669"/>
    <property type="project" value="UniProtKB-EC"/>
</dbReference>
<dbReference type="InterPro" id="IPR011059">
    <property type="entry name" value="Metal-dep_hydrolase_composite"/>
</dbReference>
<evidence type="ECO:0000313" key="8">
    <source>
        <dbReference type="Proteomes" id="UP001060112"/>
    </source>
</evidence>
<dbReference type="Gene3D" id="3.20.20.140">
    <property type="entry name" value="Metal-dependent hydrolases"/>
    <property type="match status" value="1"/>
</dbReference>
<dbReference type="EC" id="3.5.1.25" evidence="7"/>
<name>A0ABY5I4R1_9FIRM</name>
<reference evidence="7" key="1">
    <citation type="submission" date="2022-07" db="EMBL/GenBank/DDBJ databases">
        <title>Faecal culturing of patients with breast cancer.</title>
        <authorList>
            <person name="Teng N.M.Y."/>
            <person name="Kiu R."/>
            <person name="Evans R."/>
            <person name="Baker D.J."/>
            <person name="Zenner C."/>
            <person name="Robinson S.D."/>
            <person name="Hall L.J."/>
        </authorList>
    </citation>
    <scope>NUCLEOTIDE SEQUENCE</scope>
    <source>
        <strain evidence="7">LH1062</strain>
    </source>
</reference>
<dbReference type="PANTHER" id="PTHR11113:SF14">
    <property type="entry name" value="N-ACETYLGLUCOSAMINE-6-PHOSPHATE DEACETYLASE"/>
    <property type="match status" value="1"/>
</dbReference>
<dbReference type="PANTHER" id="PTHR11113">
    <property type="entry name" value="N-ACETYLGLUCOSAMINE-6-PHOSPHATE DEACETYLASE"/>
    <property type="match status" value="1"/>
</dbReference>
<evidence type="ECO:0000256" key="1">
    <source>
        <dbReference type="ARBA" id="ARBA00010716"/>
    </source>
</evidence>
<dbReference type="InterPro" id="IPR003764">
    <property type="entry name" value="GlcNAc_6-P_deAcase"/>
</dbReference>
<keyword evidence="3 5" id="KW-0378">Hydrolase</keyword>
<protein>
    <submittedName>
        <fullName evidence="7">N-acetylglucosamine-6-phosphate deacetylase</fullName>
        <ecNumber evidence="7">3.5.1.25</ecNumber>
    </submittedName>
</protein>
<keyword evidence="8" id="KW-1185">Reference proteome</keyword>
<evidence type="ECO:0000256" key="2">
    <source>
        <dbReference type="ARBA" id="ARBA00022723"/>
    </source>
</evidence>
<evidence type="ECO:0000256" key="3">
    <source>
        <dbReference type="ARBA" id="ARBA00022801"/>
    </source>
</evidence>
<evidence type="ECO:0000313" key="7">
    <source>
        <dbReference type="EMBL" id="UTY40311.1"/>
    </source>
</evidence>
<evidence type="ECO:0000259" key="6">
    <source>
        <dbReference type="Pfam" id="PF01979"/>
    </source>
</evidence>
<comment type="similarity">
    <text evidence="1 5">Belongs to the metallo-dependent hydrolases superfamily. NagA family.</text>
</comment>
<dbReference type="CDD" id="cd00854">
    <property type="entry name" value="NagA"/>
    <property type="match status" value="1"/>
</dbReference>
<dbReference type="InterPro" id="IPR006680">
    <property type="entry name" value="Amidohydro-rel"/>
</dbReference>
<keyword evidence="2" id="KW-0479">Metal-binding</keyword>
<keyword evidence="4 5" id="KW-0119">Carbohydrate metabolism</keyword>
<gene>
    <name evidence="7" type="primary">nagA</name>
    <name evidence="7" type="ORF">NMU03_05870</name>
</gene>
<evidence type="ECO:0000256" key="5">
    <source>
        <dbReference type="PIRNR" id="PIRNR038994"/>
    </source>
</evidence>
<dbReference type="PIRSF" id="PIRSF038994">
    <property type="entry name" value="NagA"/>
    <property type="match status" value="1"/>
</dbReference>
<sequence>MLIKSKKVYIADRFVPAIIEIEKDKIVNILQYDDSHVDKDYGNKRIVPGFIDIHTHGAYGFDTNSGQENGLKEWQQHLAKEGVTSFLPTTVTASKDELIKALKNIAKVKKENSQGADILGIHLEGPYIDKKYHGAQPIQAVVQPTIEEFQEYQNAADGLIKIMTMAIEHDKNFSLTKYCASNGIVVSIGHSSATLEQVTFAIANGAKSVTHTFNGMSPFNHRENGVVGGALRCDSLYSEIICDCNHVTPEAIQVFFRSKSKEKAIMVTDSLMCKGYEVGKKFQFANLEVEIYSDGSAHLVKEGNFAGSTLKMNEGLKKLVTEAMVPFDVALQSCTSNPARLLNVDNQKGSLVVGYDADIVVLEDDYSVMETYCKGVPQLKKG</sequence>
<feature type="domain" description="Amidohydrolase-related" evidence="6">
    <location>
        <begin position="46"/>
        <end position="375"/>
    </location>
</feature>
<dbReference type="SUPFAM" id="SSF51556">
    <property type="entry name" value="Metallo-dependent hydrolases"/>
    <property type="match status" value="1"/>
</dbReference>